<organism evidence="3 4">
    <name type="scientific">Bipolaris oryzae ATCC 44560</name>
    <dbReference type="NCBI Taxonomy" id="930090"/>
    <lineage>
        <taxon>Eukaryota</taxon>
        <taxon>Fungi</taxon>
        <taxon>Dikarya</taxon>
        <taxon>Ascomycota</taxon>
        <taxon>Pezizomycotina</taxon>
        <taxon>Dothideomycetes</taxon>
        <taxon>Pleosporomycetidae</taxon>
        <taxon>Pleosporales</taxon>
        <taxon>Pleosporineae</taxon>
        <taxon>Pleosporaceae</taxon>
        <taxon>Bipolaris</taxon>
    </lineage>
</organism>
<dbReference type="OrthoDB" id="5389929at2759"/>
<dbReference type="HOGENOM" id="CLU_1042032_0_0_1"/>
<reference evidence="3 4" key="1">
    <citation type="journal article" date="2013" name="PLoS Genet.">
        <title>Comparative genome structure, secondary metabolite, and effector coding capacity across Cochliobolus pathogens.</title>
        <authorList>
            <person name="Condon B.J."/>
            <person name="Leng Y."/>
            <person name="Wu D."/>
            <person name="Bushley K.E."/>
            <person name="Ohm R.A."/>
            <person name="Otillar R."/>
            <person name="Martin J."/>
            <person name="Schackwitz W."/>
            <person name="Grimwood J."/>
            <person name="MohdZainudin N."/>
            <person name="Xue C."/>
            <person name="Wang R."/>
            <person name="Manning V.A."/>
            <person name="Dhillon B."/>
            <person name="Tu Z.J."/>
            <person name="Steffenson B.J."/>
            <person name="Salamov A."/>
            <person name="Sun H."/>
            <person name="Lowry S."/>
            <person name="LaButti K."/>
            <person name="Han J."/>
            <person name="Copeland A."/>
            <person name="Lindquist E."/>
            <person name="Barry K."/>
            <person name="Schmutz J."/>
            <person name="Baker S.E."/>
            <person name="Ciuffetti L.M."/>
            <person name="Grigoriev I.V."/>
            <person name="Zhong S."/>
            <person name="Turgeon B.G."/>
        </authorList>
    </citation>
    <scope>NUCLEOTIDE SEQUENCE [LARGE SCALE GENOMIC DNA]</scope>
    <source>
        <strain evidence="3 4">ATCC 44560</strain>
    </source>
</reference>
<dbReference type="GeneID" id="19121088"/>
<dbReference type="Pfam" id="PF24883">
    <property type="entry name" value="NPHP3_N"/>
    <property type="match status" value="1"/>
</dbReference>
<dbReference type="InterPro" id="IPR056884">
    <property type="entry name" value="NPHP3-like_N"/>
</dbReference>
<gene>
    <name evidence="3" type="ORF">COCMIDRAFT_27256</name>
</gene>
<dbReference type="EMBL" id="KI964005">
    <property type="protein sequence ID" value="EUC44373.1"/>
    <property type="molecule type" value="Genomic_DNA"/>
</dbReference>
<proteinExistence type="predicted"/>
<evidence type="ECO:0000313" key="3">
    <source>
        <dbReference type="EMBL" id="EUC44373.1"/>
    </source>
</evidence>
<keyword evidence="4" id="KW-1185">Reference proteome</keyword>
<name>W6Z3Q6_COCMI</name>
<keyword evidence="1" id="KW-0677">Repeat</keyword>
<accession>W6Z3Q6</accession>
<evidence type="ECO:0000259" key="2">
    <source>
        <dbReference type="Pfam" id="PF24883"/>
    </source>
</evidence>
<dbReference type="KEGG" id="bor:COCMIDRAFT_27256"/>
<dbReference type="AlphaFoldDB" id="W6Z3Q6"/>
<dbReference type="RefSeq" id="XP_007689069.1">
    <property type="nucleotide sequence ID" value="XM_007690879.1"/>
</dbReference>
<evidence type="ECO:0000313" key="4">
    <source>
        <dbReference type="Proteomes" id="UP000054032"/>
    </source>
</evidence>
<evidence type="ECO:0000256" key="1">
    <source>
        <dbReference type="ARBA" id="ARBA00022737"/>
    </source>
</evidence>
<sequence>MSPSEIKMENVCKLRMKLLEVRKECEILMLQKLEDVASELRSIKLELQKTTFRLKAISSTAKSIEIASPDTNVRVQENQWRLRQDAESKARNKALSELKGQMQLKDVEEQSILDVASSVKRVLTAGFPQRRRKARVFCQPSHTITERSRRSFASIVKGLVYQLAEHHSTGLRLQHDLVREALSSTKWHREEPKTAFDHMLDLLSALMEHLPTKKPILMITDRLDQCRWSNESRRDCTELEDAVISLLHMMRNQTVQHPRLKILLVME</sequence>
<protein>
    <recommendedName>
        <fullName evidence="2">Nephrocystin 3-like N-terminal domain-containing protein</fullName>
    </recommendedName>
</protein>
<feature type="domain" description="Nephrocystin 3-like N-terminal" evidence="2">
    <location>
        <begin position="145"/>
        <end position="263"/>
    </location>
</feature>
<dbReference type="Proteomes" id="UP000054032">
    <property type="component" value="Unassembled WGS sequence"/>
</dbReference>